<reference evidence="2 3" key="1">
    <citation type="submission" date="2018-01" db="EMBL/GenBank/DDBJ databases">
        <title>Lactibacter flavus gen. nov., sp. nov., a novel bacterium of the family Propionibacteriaceae isolated from raw milk and dairy products.</title>
        <authorList>
            <person name="Wenning M."/>
            <person name="Breitenwieser F."/>
            <person name="Huptas C."/>
            <person name="von Neubeck M."/>
            <person name="Busse H.-J."/>
            <person name="Scherer S."/>
        </authorList>
    </citation>
    <scope>NUCLEOTIDE SEQUENCE [LARGE SCALE GENOMIC DNA]</scope>
    <source>
        <strain evidence="2 3">VG341</strain>
    </source>
</reference>
<feature type="region of interest" description="Disordered" evidence="1">
    <location>
        <begin position="1"/>
        <end position="26"/>
    </location>
</feature>
<dbReference type="RefSeq" id="WP_129459683.1">
    <property type="nucleotide sequence ID" value="NZ_PPCV01000011.1"/>
</dbReference>
<comment type="caution">
    <text evidence="2">The sequence shown here is derived from an EMBL/GenBank/DDBJ whole genome shotgun (WGS) entry which is preliminary data.</text>
</comment>
<protein>
    <submittedName>
        <fullName evidence="2">Uncharacterized protein</fullName>
    </submittedName>
</protein>
<dbReference type="AlphaFoldDB" id="A0A4Q2EDL1"/>
<keyword evidence="3" id="KW-1185">Reference proteome</keyword>
<evidence type="ECO:0000256" key="1">
    <source>
        <dbReference type="SAM" id="MobiDB-lite"/>
    </source>
</evidence>
<proteinExistence type="predicted"/>
<evidence type="ECO:0000313" key="2">
    <source>
        <dbReference type="EMBL" id="RXW31249.1"/>
    </source>
</evidence>
<organism evidence="2 3">
    <name type="scientific">Propioniciclava flava</name>
    <dbReference type="NCBI Taxonomy" id="2072026"/>
    <lineage>
        <taxon>Bacteria</taxon>
        <taxon>Bacillati</taxon>
        <taxon>Actinomycetota</taxon>
        <taxon>Actinomycetes</taxon>
        <taxon>Propionibacteriales</taxon>
        <taxon>Propionibacteriaceae</taxon>
        <taxon>Propioniciclava</taxon>
    </lineage>
</organism>
<name>A0A4Q2EDL1_9ACTN</name>
<sequence>MIERDVPAVLLGGDSTTTHKEPQTLGARGDFTDHLIRFLAEARERDLTAISVMPGSVAAPGLG</sequence>
<dbReference type="Proteomes" id="UP000290624">
    <property type="component" value="Unassembled WGS sequence"/>
</dbReference>
<gene>
    <name evidence="2" type="ORF">C1706_13115</name>
</gene>
<accession>A0A4Q2EDL1</accession>
<evidence type="ECO:0000313" key="3">
    <source>
        <dbReference type="Proteomes" id="UP000290624"/>
    </source>
</evidence>
<dbReference type="EMBL" id="PPCV01000011">
    <property type="protein sequence ID" value="RXW31249.1"/>
    <property type="molecule type" value="Genomic_DNA"/>
</dbReference>